<protein>
    <submittedName>
        <fullName evidence="2">Uncharacterized protein</fullName>
    </submittedName>
</protein>
<feature type="compositionally biased region" description="Low complexity" evidence="1">
    <location>
        <begin position="17"/>
        <end position="26"/>
    </location>
</feature>
<name>A0A2S5SXT0_9BURK</name>
<proteinExistence type="predicted"/>
<feature type="region of interest" description="Disordered" evidence="1">
    <location>
        <begin position="1"/>
        <end position="30"/>
    </location>
</feature>
<keyword evidence="3" id="KW-1185">Reference proteome</keyword>
<dbReference type="RefSeq" id="WP_104301587.1">
    <property type="nucleotide sequence ID" value="NZ_PSNX01000003.1"/>
</dbReference>
<accession>A0A2S5SXT0</accession>
<comment type="caution">
    <text evidence="2">The sequence shown here is derived from an EMBL/GenBank/DDBJ whole genome shotgun (WGS) entry which is preliminary data.</text>
</comment>
<dbReference type="AlphaFoldDB" id="A0A2S5SXT0"/>
<evidence type="ECO:0000256" key="1">
    <source>
        <dbReference type="SAM" id="MobiDB-lite"/>
    </source>
</evidence>
<dbReference type="Proteomes" id="UP000238605">
    <property type="component" value="Unassembled WGS sequence"/>
</dbReference>
<reference evidence="2 3" key="1">
    <citation type="submission" date="2018-02" db="EMBL/GenBank/DDBJ databases">
        <title>Reclassifiation of [Polyangium] brachysporum DSM 7029 as Guopingzhaonella breviflexa gen. nov., sp. nov., a member of the family Comamonadaceae.</title>
        <authorList>
            <person name="Tang B."/>
        </authorList>
    </citation>
    <scope>NUCLEOTIDE SEQUENCE [LARGE SCALE GENOMIC DNA]</scope>
    <source>
        <strain evidence="2 3">BCRC 80649</strain>
    </source>
</reference>
<gene>
    <name evidence="2" type="ORF">C1704_05050</name>
</gene>
<dbReference type="EMBL" id="PSNX01000003">
    <property type="protein sequence ID" value="PPE67522.1"/>
    <property type="molecule type" value="Genomic_DNA"/>
</dbReference>
<evidence type="ECO:0000313" key="2">
    <source>
        <dbReference type="EMBL" id="PPE67522.1"/>
    </source>
</evidence>
<evidence type="ECO:0000313" key="3">
    <source>
        <dbReference type="Proteomes" id="UP000238605"/>
    </source>
</evidence>
<organism evidence="2 3">
    <name type="scientific">Caldimonas caldifontis</name>
    <dbReference type="NCBI Taxonomy" id="1452508"/>
    <lineage>
        <taxon>Bacteria</taxon>
        <taxon>Pseudomonadati</taxon>
        <taxon>Pseudomonadota</taxon>
        <taxon>Betaproteobacteria</taxon>
        <taxon>Burkholderiales</taxon>
        <taxon>Sphaerotilaceae</taxon>
        <taxon>Caldimonas</taxon>
    </lineage>
</organism>
<sequence length="68" mass="7193">MARFSLPPWTQPPTPAAPAYQPDPADLGTELGLEACLGGTVPAPAYHGRGDDDSLGRRVEDVFSHYGV</sequence>